<dbReference type="PANTHER" id="PTHR15503">
    <property type="entry name" value="LDOC1 RELATED"/>
    <property type="match status" value="1"/>
</dbReference>
<dbReference type="Proteomes" id="UP001151760">
    <property type="component" value="Unassembled WGS sequence"/>
</dbReference>
<feature type="compositionally biased region" description="Low complexity" evidence="1">
    <location>
        <begin position="44"/>
        <end position="55"/>
    </location>
</feature>
<evidence type="ECO:0000313" key="2">
    <source>
        <dbReference type="EMBL" id="GJU05282.1"/>
    </source>
</evidence>
<dbReference type="Gene3D" id="3.10.10.10">
    <property type="entry name" value="HIV Type 1 Reverse Transcriptase, subunit A, domain 1"/>
    <property type="match status" value="1"/>
</dbReference>
<evidence type="ECO:0000313" key="3">
    <source>
        <dbReference type="Proteomes" id="UP001151760"/>
    </source>
</evidence>
<dbReference type="EMBL" id="BQNB010021333">
    <property type="protein sequence ID" value="GJU05282.1"/>
    <property type="molecule type" value="Genomic_DNA"/>
</dbReference>
<feature type="compositionally biased region" description="Gly residues" evidence="1">
    <location>
        <begin position="56"/>
        <end position="92"/>
    </location>
</feature>
<gene>
    <name evidence="2" type="ORF">Tco_1121712</name>
</gene>
<organism evidence="2 3">
    <name type="scientific">Tanacetum coccineum</name>
    <dbReference type="NCBI Taxonomy" id="301880"/>
    <lineage>
        <taxon>Eukaryota</taxon>
        <taxon>Viridiplantae</taxon>
        <taxon>Streptophyta</taxon>
        <taxon>Embryophyta</taxon>
        <taxon>Tracheophyta</taxon>
        <taxon>Spermatophyta</taxon>
        <taxon>Magnoliopsida</taxon>
        <taxon>eudicotyledons</taxon>
        <taxon>Gunneridae</taxon>
        <taxon>Pentapetalae</taxon>
        <taxon>asterids</taxon>
        <taxon>campanulids</taxon>
        <taxon>Asterales</taxon>
        <taxon>Asteraceae</taxon>
        <taxon>Asteroideae</taxon>
        <taxon>Anthemideae</taxon>
        <taxon>Anthemidinae</taxon>
        <taxon>Tanacetum</taxon>
    </lineage>
</organism>
<dbReference type="PANTHER" id="PTHR15503:SF45">
    <property type="entry name" value="RNA-DIRECTED DNA POLYMERASE HOMOLOG"/>
    <property type="match status" value="1"/>
</dbReference>
<dbReference type="Pfam" id="PF08284">
    <property type="entry name" value="RVP_2"/>
    <property type="match status" value="1"/>
</dbReference>
<dbReference type="InterPro" id="IPR032567">
    <property type="entry name" value="RTL1-rel"/>
</dbReference>
<feature type="region of interest" description="Disordered" evidence="1">
    <location>
        <begin position="42"/>
        <end position="94"/>
    </location>
</feature>
<reference evidence="2" key="2">
    <citation type="submission" date="2022-01" db="EMBL/GenBank/DDBJ databases">
        <authorList>
            <person name="Yamashiro T."/>
            <person name="Shiraishi A."/>
            <person name="Satake H."/>
            <person name="Nakayama K."/>
        </authorList>
    </citation>
    <scope>NUCLEOTIDE SEQUENCE</scope>
</reference>
<comment type="caution">
    <text evidence="2">The sequence shown here is derived from an EMBL/GenBank/DDBJ whole genome shotgun (WGS) entry which is preliminary data.</text>
</comment>
<sequence length="468" mass="51539">MRSILSITGKGYGYKYGGQRSYRRITTQVYLVTSFTQIGVDTLGPAGRATAAPRGGRTGGRTGRGGSRSRGRSGDQGNGRLDGQGVQVGGQGTKVNNGVDGVPDFSPIITQQLQNLLPTILAQVGDQGSNLRNGRNQNGDAVNDNIRGDVKNVIENNDRMGCTYKEFLACNPKEYDGKGGAIVYIRWIEKIESVQDMSGSTHKVENPFGSRSFNVIIGMDWLSNHKAAIFCYDKVVRIPLLDGKVLRVLGERPEEKARRLMSAKSKEQKQEEMVVVRDFPKELSGQLKELLDKGFIRPSSSPWGAPNKRTRTENAFATTINPVRRENKGHLAKDCRVVLRNVNLVNARNPAAARGACFECGGSGRAFMLGVEEARHDPYIMTGFSYKIDIASGQLVEIDKVIKGCKLEIDGHVFDINLIPFKSGSFDVIIGERPKEKARHLMSAKAKEQKQEGMVVERDFSPRVFQDD</sequence>
<reference evidence="2" key="1">
    <citation type="journal article" date="2022" name="Int. J. Mol. Sci.">
        <title>Draft Genome of Tanacetum Coccineum: Genomic Comparison of Closely Related Tanacetum-Family Plants.</title>
        <authorList>
            <person name="Yamashiro T."/>
            <person name="Shiraishi A."/>
            <person name="Nakayama K."/>
            <person name="Satake H."/>
        </authorList>
    </citation>
    <scope>NUCLEOTIDE SEQUENCE</scope>
</reference>
<name>A0ABQ5J0Q2_9ASTR</name>
<proteinExistence type="predicted"/>
<protein>
    <recommendedName>
        <fullName evidence="4">Reverse transcriptase domain-containing protein</fullName>
    </recommendedName>
</protein>
<accession>A0ABQ5J0Q2</accession>
<evidence type="ECO:0008006" key="4">
    <source>
        <dbReference type="Google" id="ProtNLM"/>
    </source>
</evidence>
<keyword evidence="3" id="KW-1185">Reference proteome</keyword>
<evidence type="ECO:0000256" key="1">
    <source>
        <dbReference type="SAM" id="MobiDB-lite"/>
    </source>
</evidence>